<gene>
    <name evidence="1" type="ORF">Ahy_A07g036030</name>
</gene>
<name>A0A445CF25_ARAHY</name>
<evidence type="ECO:0000313" key="2">
    <source>
        <dbReference type="Proteomes" id="UP000289738"/>
    </source>
</evidence>
<dbReference type="EMBL" id="SDMP01000007">
    <property type="protein sequence ID" value="RYR49516.1"/>
    <property type="molecule type" value="Genomic_DNA"/>
</dbReference>
<evidence type="ECO:0000313" key="1">
    <source>
        <dbReference type="EMBL" id="RYR49516.1"/>
    </source>
</evidence>
<proteinExistence type="predicted"/>
<protein>
    <submittedName>
        <fullName evidence="1">Uncharacterized protein</fullName>
    </submittedName>
</protein>
<dbReference type="Gramene" id="arahy.Tifrunner.gnm2.ann2.Ah07g214400.1">
    <property type="protein sequence ID" value="arahy.Tifrunner.gnm2.ann2.Ah07g214400.1-CDS"/>
    <property type="gene ID" value="arahy.Tifrunner.gnm2.ann2.Ah07g214400"/>
</dbReference>
<keyword evidence="2" id="KW-1185">Reference proteome</keyword>
<sequence>MMVVEDFDVRRVPDSKMNARITSNDSVLERGDDDDCYRDCRIKSRDISDIIWKAICAAEAEARSANAPDEAVKAAGDAAVDLVKIVASEEFKSANDEDAAFWLLQRLHPLLLRLHL</sequence>
<comment type="caution">
    <text evidence="1">The sequence shown here is derived from an EMBL/GenBank/DDBJ whole genome shotgun (WGS) entry which is preliminary data.</text>
</comment>
<accession>A0A445CF25</accession>
<dbReference type="Proteomes" id="UP000289738">
    <property type="component" value="Chromosome A07"/>
</dbReference>
<organism evidence="1 2">
    <name type="scientific">Arachis hypogaea</name>
    <name type="common">Peanut</name>
    <dbReference type="NCBI Taxonomy" id="3818"/>
    <lineage>
        <taxon>Eukaryota</taxon>
        <taxon>Viridiplantae</taxon>
        <taxon>Streptophyta</taxon>
        <taxon>Embryophyta</taxon>
        <taxon>Tracheophyta</taxon>
        <taxon>Spermatophyta</taxon>
        <taxon>Magnoliopsida</taxon>
        <taxon>eudicotyledons</taxon>
        <taxon>Gunneridae</taxon>
        <taxon>Pentapetalae</taxon>
        <taxon>rosids</taxon>
        <taxon>fabids</taxon>
        <taxon>Fabales</taxon>
        <taxon>Fabaceae</taxon>
        <taxon>Papilionoideae</taxon>
        <taxon>50 kb inversion clade</taxon>
        <taxon>dalbergioids sensu lato</taxon>
        <taxon>Dalbergieae</taxon>
        <taxon>Pterocarpus clade</taxon>
        <taxon>Arachis</taxon>
    </lineage>
</organism>
<reference evidence="1 2" key="1">
    <citation type="submission" date="2019-01" db="EMBL/GenBank/DDBJ databases">
        <title>Sequencing of cultivated peanut Arachis hypogaea provides insights into genome evolution and oil improvement.</title>
        <authorList>
            <person name="Chen X."/>
        </authorList>
    </citation>
    <scope>NUCLEOTIDE SEQUENCE [LARGE SCALE GENOMIC DNA]</scope>
    <source>
        <strain evidence="2">cv. Fuhuasheng</strain>
        <tissue evidence="1">Leaves</tissue>
    </source>
</reference>
<dbReference type="SMR" id="A0A445CF25"/>
<dbReference type="AlphaFoldDB" id="A0A445CF25"/>
<dbReference type="STRING" id="3818.A0A445CF25"/>